<dbReference type="AlphaFoldDB" id="A0A2K1IJL5"/>
<dbReference type="PaxDb" id="3218-PP1S156_166V6.1"/>
<sequence length="44" mass="4882">MWIKSGLQSATLKKIPQSHQKGVTNMMANDIVFMKKSARQGSFG</sequence>
<dbReference type="InParanoid" id="A0A2K1IJL5"/>
<accession>A0A2K1IJL5</accession>
<dbReference type="Gramene" id="Pp3c23_15980V3.1">
    <property type="protein sequence ID" value="Pp3c23_15980V3.1"/>
    <property type="gene ID" value="Pp3c23_15980"/>
</dbReference>
<reference evidence="2" key="3">
    <citation type="submission" date="2020-12" db="UniProtKB">
        <authorList>
            <consortium name="EnsemblPlants"/>
        </authorList>
    </citation>
    <scope>IDENTIFICATION</scope>
</reference>
<protein>
    <submittedName>
        <fullName evidence="1 2">Uncharacterized protein</fullName>
    </submittedName>
</protein>
<dbReference type="EMBL" id="ABEU02000023">
    <property type="protein sequence ID" value="PNR29462.1"/>
    <property type="molecule type" value="Genomic_DNA"/>
</dbReference>
<evidence type="ECO:0000313" key="2">
    <source>
        <dbReference type="EnsemblPlants" id="Pp3c23_15980V3.1"/>
    </source>
</evidence>
<dbReference type="Proteomes" id="UP000006727">
    <property type="component" value="Chromosome 23"/>
</dbReference>
<reference evidence="1 3" key="2">
    <citation type="journal article" date="2018" name="Plant J.">
        <title>The Physcomitrella patens chromosome-scale assembly reveals moss genome structure and evolution.</title>
        <authorList>
            <person name="Lang D."/>
            <person name="Ullrich K.K."/>
            <person name="Murat F."/>
            <person name="Fuchs J."/>
            <person name="Jenkins J."/>
            <person name="Haas F.B."/>
            <person name="Piednoel M."/>
            <person name="Gundlach H."/>
            <person name="Van Bel M."/>
            <person name="Meyberg R."/>
            <person name="Vives C."/>
            <person name="Morata J."/>
            <person name="Symeonidi A."/>
            <person name="Hiss M."/>
            <person name="Muchero W."/>
            <person name="Kamisugi Y."/>
            <person name="Saleh O."/>
            <person name="Blanc G."/>
            <person name="Decker E.L."/>
            <person name="van Gessel N."/>
            <person name="Grimwood J."/>
            <person name="Hayes R.D."/>
            <person name="Graham S.W."/>
            <person name="Gunter L.E."/>
            <person name="McDaniel S.F."/>
            <person name="Hoernstein S.N.W."/>
            <person name="Larsson A."/>
            <person name="Li F.W."/>
            <person name="Perroud P.F."/>
            <person name="Phillips J."/>
            <person name="Ranjan P."/>
            <person name="Rokshar D.S."/>
            <person name="Rothfels C.J."/>
            <person name="Schneider L."/>
            <person name="Shu S."/>
            <person name="Stevenson D.W."/>
            <person name="Thummler F."/>
            <person name="Tillich M."/>
            <person name="Villarreal Aguilar J.C."/>
            <person name="Widiez T."/>
            <person name="Wong G.K."/>
            <person name="Wymore A."/>
            <person name="Zhang Y."/>
            <person name="Zimmer A.D."/>
            <person name="Quatrano R.S."/>
            <person name="Mayer K.F.X."/>
            <person name="Goodstein D."/>
            <person name="Casacuberta J.M."/>
            <person name="Vandepoele K."/>
            <person name="Reski R."/>
            <person name="Cuming A.C."/>
            <person name="Tuskan G.A."/>
            <person name="Maumus F."/>
            <person name="Salse J."/>
            <person name="Schmutz J."/>
            <person name="Rensing S.A."/>
        </authorList>
    </citation>
    <scope>NUCLEOTIDE SEQUENCE [LARGE SCALE GENOMIC DNA]</scope>
    <source>
        <strain evidence="2 3">cv. Gransden 2004</strain>
    </source>
</reference>
<organism evidence="1">
    <name type="scientific">Physcomitrium patens</name>
    <name type="common">Spreading-leaved earth moss</name>
    <name type="synonym">Physcomitrella patens</name>
    <dbReference type="NCBI Taxonomy" id="3218"/>
    <lineage>
        <taxon>Eukaryota</taxon>
        <taxon>Viridiplantae</taxon>
        <taxon>Streptophyta</taxon>
        <taxon>Embryophyta</taxon>
        <taxon>Bryophyta</taxon>
        <taxon>Bryophytina</taxon>
        <taxon>Bryopsida</taxon>
        <taxon>Funariidae</taxon>
        <taxon>Funariales</taxon>
        <taxon>Funariaceae</taxon>
        <taxon>Physcomitrium</taxon>
    </lineage>
</organism>
<reference evidence="1 3" key="1">
    <citation type="journal article" date="2008" name="Science">
        <title>The Physcomitrella genome reveals evolutionary insights into the conquest of land by plants.</title>
        <authorList>
            <person name="Rensing S."/>
            <person name="Lang D."/>
            <person name="Zimmer A."/>
            <person name="Terry A."/>
            <person name="Salamov A."/>
            <person name="Shapiro H."/>
            <person name="Nishiyama T."/>
            <person name="Perroud P.-F."/>
            <person name="Lindquist E."/>
            <person name="Kamisugi Y."/>
            <person name="Tanahashi T."/>
            <person name="Sakakibara K."/>
            <person name="Fujita T."/>
            <person name="Oishi K."/>
            <person name="Shin-I T."/>
            <person name="Kuroki Y."/>
            <person name="Toyoda A."/>
            <person name="Suzuki Y."/>
            <person name="Hashimoto A."/>
            <person name="Yamaguchi K."/>
            <person name="Sugano A."/>
            <person name="Kohara Y."/>
            <person name="Fujiyama A."/>
            <person name="Anterola A."/>
            <person name="Aoki S."/>
            <person name="Ashton N."/>
            <person name="Barbazuk W.B."/>
            <person name="Barker E."/>
            <person name="Bennetzen J."/>
            <person name="Bezanilla M."/>
            <person name="Blankenship R."/>
            <person name="Cho S.H."/>
            <person name="Dutcher S."/>
            <person name="Estelle M."/>
            <person name="Fawcett J.A."/>
            <person name="Gundlach H."/>
            <person name="Hanada K."/>
            <person name="Heyl A."/>
            <person name="Hicks K.A."/>
            <person name="Hugh J."/>
            <person name="Lohr M."/>
            <person name="Mayer K."/>
            <person name="Melkozernov A."/>
            <person name="Murata T."/>
            <person name="Nelson D."/>
            <person name="Pils B."/>
            <person name="Prigge M."/>
            <person name="Reiss B."/>
            <person name="Renner T."/>
            <person name="Rombauts S."/>
            <person name="Rushton P."/>
            <person name="Sanderfoot A."/>
            <person name="Schween G."/>
            <person name="Shiu S.-H."/>
            <person name="Stueber K."/>
            <person name="Theodoulou F.L."/>
            <person name="Tu H."/>
            <person name="Van de Peer Y."/>
            <person name="Verrier P.J."/>
            <person name="Waters E."/>
            <person name="Wood A."/>
            <person name="Yang L."/>
            <person name="Cove D."/>
            <person name="Cuming A."/>
            <person name="Hasebe M."/>
            <person name="Lucas S."/>
            <person name="Mishler D.B."/>
            <person name="Reski R."/>
            <person name="Grigoriev I."/>
            <person name="Quatrano R.S."/>
            <person name="Boore J.L."/>
        </authorList>
    </citation>
    <scope>NUCLEOTIDE SEQUENCE [LARGE SCALE GENOMIC DNA]</scope>
    <source>
        <strain evidence="2 3">cv. Gransden 2004</strain>
    </source>
</reference>
<keyword evidence="3" id="KW-1185">Reference proteome</keyword>
<evidence type="ECO:0000313" key="3">
    <source>
        <dbReference type="Proteomes" id="UP000006727"/>
    </source>
</evidence>
<dbReference type="EnsemblPlants" id="Pp3c23_15980V3.1">
    <property type="protein sequence ID" value="Pp3c23_15980V3.1"/>
    <property type="gene ID" value="Pp3c23_15980"/>
</dbReference>
<gene>
    <name evidence="1" type="ORF">PHYPA_028155</name>
</gene>
<evidence type="ECO:0000313" key="1">
    <source>
        <dbReference type="EMBL" id="PNR29462.1"/>
    </source>
</evidence>
<name>A0A2K1IJL5_PHYPA</name>
<proteinExistence type="predicted"/>